<keyword evidence="2" id="KW-1185">Reference proteome</keyword>
<evidence type="ECO:0000313" key="1">
    <source>
        <dbReference type="EMBL" id="TWH05092.1"/>
    </source>
</evidence>
<organism evidence="1 2">
    <name type="scientific">Pseudoxanthomonas taiwanensis J19</name>
    <dbReference type="NCBI Taxonomy" id="935569"/>
    <lineage>
        <taxon>Bacteria</taxon>
        <taxon>Pseudomonadati</taxon>
        <taxon>Pseudomonadota</taxon>
        <taxon>Gammaproteobacteria</taxon>
        <taxon>Lysobacterales</taxon>
        <taxon>Lysobacteraceae</taxon>
        <taxon>Pseudoxanthomonas</taxon>
    </lineage>
</organism>
<sequence>MHGFFLERILPEFFAAPFAEPEDGFHFLAGMLSDGSMRYIAAEMEKLAREFDTLARHDSQLPLAARNGCSAVLALRKWEYSEFTRIRR</sequence>
<name>A0A562D6A2_9GAMM</name>
<protein>
    <submittedName>
        <fullName evidence="1">Uncharacterized protein</fullName>
    </submittedName>
</protein>
<proteinExistence type="predicted"/>
<dbReference type="AlphaFoldDB" id="A0A562D6A2"/>
<evidence type="ECO:0000313" key="2">
    <source>
        <dbReference type="Proteomes" id="UP000321583"/>
    </source>
</evidence>
<accession>A0A562D6A2</accession>
<dbReference type="Proteomes" id="UP000321583">
    <property type="component" value="Unassembled WGS sequence"/>
</dbReference>
<reference evidence="1 2" key="1">
    <citation type="submission" date="2019-07" db="EMBL/GenBank/DDBJ databases">
        <title>Genome sequencing of lignin-degrading bacterial isolates.</title>
        <authorList>
            <person name="Gladden J."/>
        </authorList>
    </citation>
    <scope>NUCLEOTIDE SEQUENCE [LARGE SCALE GENOMIC DNA]</scope>
    <source>
        <strain evidence="1 2">J19</strain>
    </source>
</reference>
<gene>
    <name evidence="1" type="ORF">L613_006400000160</name>
</gene>
<dbReference type="EMBL" id="VLJS01000096">
    <property type="protein sequence ID" value="TWH05092.1"/>
    <property type="molecule type" value="Genomic_DNA"/>
</dbReference>
<comment type="caution">
    <text evidence="1">The sequence shown here is derived from an EMBL/GenBank/DDBJ whole genome shotgun (WGS) entry which is preliminary data.</text>
</comment>